<reference evidence="1 2" key="1">
    <citation type="journal article" date="2019" name="Int. J. Syst. Evol. Microbiol.">
        <title>The Global Catalogue of Microorganisms (GCM) 10K type strain sequencing project: providing services to taxonomists for standard genome sequencing and annotation.</title>
        <authorList>
            <consortium name="The Broad Institute Genomics Platform"/>
            <consortium name="The Broad Institute Genome Sequencing Center for Infectious Disease"/>
            <person name="Wu L."/>
            <person name="Ma J."/>
        </authorList>
    </citation>
    <scope>NUCLEOTIDE SEQUENCE [LARGE SCALE GENOMIC DNA]</scope>
    <source>
        <strain evidence="1 2">JCM 15592</strain>
    </source>
</reference>
<comment type="caution">
    <text evidence="1">The sequence shown here is derived from an EMBL/GenBank/DDBJ whole genome shotgun (WGS) entry which is preliminary data.</text>
</comment>
<protein>
    <submittedName>
        <fullName evidence="1">Uncharacterized protein</fullName>
    </submittedName>
</protein>
<keyword evidence="2" id="KW-1185">Reference proteome</keyword>
<organism evidence="1 2">
    <name type="scientific">Nostocoides veronense</name>
    <dbReference type="NCBI Taxonomy" id="330836"/>
    <lineage>
        <taxon>Bacteria</taxon>
        <taxon>Bacillati</taxon>
        <taxon>Actinomycetota</taxon>
        <taxon>Actinomycetes</taxon>
        <taxon>Micrococcales</taxon>
        <taxon>Intrasporangiaceae</taxon>
        <taxon>Nostocoides</taxon>
    </lineage>
</organism>
<dbReference type="InterPro" id="IPR008930">
    <property type="entry name" value="Terpenoid_cyclase/PrenylTrfase"/>
</dbReference>
<sequence length="331" mass="35370">MEMLTSDALDRARSFVLRSGRRLERARFAHLVDGGSLEDVAGELTAFQVEGGGFGRALESDARTPAASVLATLTALDILRMHGAPGDHPLSAGACAWLVQHAQTNAADQVVWPFLPQEAQVAPHAPWWDQSEPGQLAETFNGFLANPGLAITAHLWRYAAAAPQQAADVGVDAVLLSPLAAQARAIADSGVAAEEVNAHDAAAHLVGEPAVPDAVRGELLAYLTEVLPQRIMRTEADFTTYGIHPLWVAPSPTHPLARVVGPQIEIALDHVIGTQQADGSWQPFWDWGGWFPQEWEVAAREWQGSLVVRNIAALKAWGRVGKPDADSAASP</sequence>
<dbReference type="Proteomes" id="UP001499938">
    <property type="component" value="Unassembled WGS sequence"/>
</dbReference>
<gene>
    <name evidence="1" type="ORF">GCM10009811_22840</name>
</gene>
<dbReference type="RefSeq" id="WP_344085235.1">
    <property type="nucleotide sequence ID" value="NZ_BAAAPO010000037.1"/>
</dbReference>
<name>A0ABN2LSI0_9MICO</name>
<dbReference type="EMBL" id="BAAAPO010000037">
    <property type="protein sequence ID" value="GAA1798228.1"/>
    <property type="molecule type" value="Genomic_DNA"/>
</dbReference>
<proteinExistence type="predicted"/>
<dbReference type="SUPFAM" id="SSF48239">
    <property type="entry name" value="Terpenoid cyclases/Protein prenyltransferases"/>
    <property type="match status" value="1"/>
</dbReference>
<accession>A0ABN2LSI0</accession>
<evidence type="ECO:0000313" key="1">
    <source>
        <dbReference type="EMBL" id="GAA1798228.1"/>
    </source>
</evidence>
<evidence type="ECO:0000313" key="2">
    <source>
        <dbReference type="Proteomes" id="UP001499938"/>
    </source>
</evidence>